<feature type="region of interest" description="Disordered" evidence="1">
    <location>
        <begin position="1"/>
        <end position="57"/>
    </location>
</feature>
<gene>
    <name evidence="2" type="ORF">PENTCL1PPCAC_25911</name>
</gene>
<proteinExistence type="predicted"/>
<evidence type="ECO:0000256" key="1">
    <source>
        <dbReference type="SAM" id="MobiDB-lite"/>
    </source>
</evidence>
<comment type="caution">
    <text evidence="2">The sequence shown here is derived from an EMBL/GenBank/DDBJ whole genome shotgun (WGS) entry which is preliminary data.</text>
</comment>
<name>A0AAV5UB17_9BILA</name>
<evidence type="ECO:0000313" key="2">
    <source>
        <dbReference type="EMBL" id="GMT03737.1"/>
    </source>
</evidence>
<dbReference type="Proteomes" id="UP001432027">
    <property type="component" value="Unassembled WGS sequence"/>
</dbReference>
<keyword evidence="3" id="KW-1185">Reference proteome</keyword>
<accession>A0AAV5UB17</accession>
<reference evidence="2" key="1">
    <citation type="submission" date="2023-10" db="EMBL/GenBank/DDBJ databases">
        <title>Genome assembly of Pristionchus species.</title>
        <authorList>
            <person name="Yoshida K."/>
            <person name="Sommer R.J."/>
        </authorList>
    </citation>
    <scope>NUCLEOTIDE SEQUENCE</scope>
    <source>
        <strain evidence="2">RS0144</strain>
    </source>
</reference>
<feature type="compositionally biased region" description="Basic and acidic residues" evidence="1">
    <location>
        <begin position="38"/>
        <end position="50"/>
    </location>
</feature>
<organism evidence="2 3">
    <name type="scientific">Pristionchus entomophagus</name>
    <dbReference type="NCBI Taxonomy" id="358040"/>
    <lineage>
        <taxon>Eukaryota</taxon>
        <taxon>Metazoa</taxon>
        <taxon>Ecdysozoa</taxon>
        <taxon>Nematoda</taxon>
        <taxon>Chromadorea</taxon>
        <taxon>Rhabditida</taxon>
        <taxon>Rhabditina</taxon>
        <taxon>Diplogasteromorpha</taxon>
        <taxon>Diplogasteroidea</taxon>
        <taxon>Neodiplogasteridae</taxon>
        <taxon>Pristionchus</taxon>
    </lineage>
</organism>
<evidence type="ECO:0000313" key="3">
    <source>
        <dbReference type="Proteomes" id="UP001432027"/>
    </source>
</evidence>
<sequence length="225" mass="26055">MELRNSRFKLPIFPEPRQRKRKSSDELSTPRSSPESTSPREARLIEKTRDLPSPLQRKRMERRLEEIRKRRDAIVVDKEESVFCNSFVSARTFSRQLVAAVMKGDEERVRALFSDTRMPLDAATTQYSQVDNRTPIVEAFASSNSNLIMALLTERSEKMYNGIDADLLEPVYCKVNYGKFFLPTVPSDDSLALRKYAAPEKLKEELVRRDVPFSVIENFRPVSLY</sequence>
<feature type="non-terminal residue" evidence="2">
    <location>
        <position position="225"/>
    </location>
</feature>
<dbReference type="EMBL" id="BTSX01000006">
    <property type="protein sequence ID" value="GMT03737.1"/>
    <property type="molecule type" value="Genomic_DNA"/>
</dbReference>
<protein>
    <submittedName>
        <fullName evidence="2">Uncharacterized protein</fullName>
    </submittedName>
</protein>
<dbReference type="AlphaFoldDB" id="A0AAV5UB17"/>